<name>W9YX71_FUSOX</name>
<feature type="region of interest" description="Disordered" evidence="1">
    <location>
        <begin position="37"/>
        <end position="60"/>
    </location>
</feature>
<proteinExistence type="predicted"/>
<reference evidence="2" key="2">
    <citation type="submission" date="2014-02" db="EMBL/GenBank/DDBJ databases">
        <title>Annotation of the Genome Sequence of Fusarium oxysporum f. sp. melonis 26406.</title>
        <authorList>
            <consortium name="The Broad Institute Genomics Platform"/>
            <person name="Ma L.-J."/>
            <person name="Corby-Kistler H."/>
            <person name="Broz K."/>
            <person name="Gale L.R."/>
            <person name="Jonkers W."/>
            <person name="O'Donnell K."/>
            <person name="Ploetz R."/>
            <person name="Steinberg C."/>
            <person name="Schwartz D.C."/>
            <person name="VanEtten H."/>
            <person name="Zhou S."/>
            <person name="Young S.K."/>
            <person name="Zeng Q."/>
            <person name="Gargeya S."/>
            <person name="Fitzgerald M."/>
            <person name="Abouelleil A."/>
            <person name="Alvarado L."/>
            <person name="Chapman S.B."/>
            <person name="Gainer-Dewar J."/>
            <person name="Goldberg J."/>
            <person name="Griggs A."/>
            <person name="Gujja S."/>
            <person name="Hansen M."/>
            <person name="Howarth C."/>
            <person name="Imamovic A."/>
            <person name="Ireland A."/>
            <person name="Larimer J."/>
            <person name="McCowan C."/>
            <person name="Murphy C."/>
            <person name="Pearson M."/>
            <person name="Poon T.W."/>
            <person name="Priest M."/>
            <person name="Roberts A."/>
            <person name="Saif S."/>
            <person name="Shea T."/>
            <person name="Sykes S."/>
            <person name="Wortman J."/>
            <person name="Nusbaum C."/>
            <person name="Birren B."/>
        </authorList>
    </citation>
    <scope>NUCLEOTIDE SEQUENCE</scope>
    <source>
        <strain evidence="2">26406</strain>
    </source>
</reference>
<dbReference type="AlphaFoldDB" id="W9YX71"/>
<feature type="compositionally biased region" description="Basic residues" evidence="1">
    <location>
        <begin position="51"/>
        <end position="60"/>
    </location>
</feature>
<dbReference type="VEuPathDB" id="FungiDB:FOMG_19459"/>
<dbReference type="EMBL" id="KI980569">
    <property type="protein sequence ID" value="EXK23780.1"/>
    <property type="molecule type" value="Genomic_DNA"/>
</dbReference>
<evidence type="ECO:0000313" key="2">
    <source>
        <dbReference type="EMBL" id="EXK23780.1"/>
    </source>
</evidence>
<gene>
    <name evidence="2" type="ORF">FOMG_19459</name>
</gene>
<organism evidence="2">
    <name type="scientific">Fusarium oxysporum f. sp. melonis 26406</name>
    <dbReference type="NCBI Taxonomy" id="1089452"/>
    <lineage>
        <taxon>Eukaryota</taxon>
        <taxon>Fungi</taxon>
        <taxon>Dikarya</taxon>
        <taxon>Ascomycota</taxon>
        <taxon>Pezizomycotina</taxon>
        <taxon>Sordariomycetes</taxon>
        <taxon>Hypocreomycetidae</taxon>
        <taxon>Hypocreales</taxon>
        <taxon>Nectriaceae</taxon>
        <taxon>Fusarium</taxon>
        <taxon>Fusarium oxysporum species complex</taxon>
    </lineage>
</organism>
<sequence>MIRASLAAPRQREKPIALIPVGYQNARRRRHRRTVQAGLLCGPHRPPQQRQPKKSSHRPK</sequence>
<reference evidence="2" key="1">
    <citation type="submission" date="2012-04" db="EMBL/GenBank/DDBJ databases">
        <title>The Genome Sequence of Fusarium oxysporum melonis.</title>
        <authorList>
            <consortium name="The Broad Institute Genome Sequencing Platform"/>
            <person name="Ma L.-J."/>
            <person name="Gale L.R."/>
            <person name="Schwartz D.C."/>
            <person name="Zhou S."/>
            <person name="Corby-Kistler H."/>
            <person name="Young S.K."/>
            <person name="Zeng Q."/>
            <person name="Gargeya S."/>
            <person name="Fitzgerald M."/>
            <person name="Haas B."/>
            <person name="Abouelleil A."/>
            <person name="Alvarado L."/>
            <person name="Arachchi H.M."/>
            <person name="Berlin A."/>
            <person name="Brown A."/>
            <person name="Chapman S.B."/>
            <person name="Chen Z."/>
            <person name="Dunbar C."/>
            <person name="Freedman E."/>
            <person name="Gearin G."/>
            <person name="Goldberg J."/>
            <person name="Griggs A."/>
            <person name="Gujja S."/>
            <person name="Heiman D."/>
            <person name="Howarth C."/>
            <person name="Larson L."/>
            <person name="Lui A."/>
            <person name="MacDonald P.J.P."/>
            <person name="Montmayeur A."/>
            <person name="Murphy C."/>
            <person name="Neiman D."/>
            <person name="Pearson M."/>
            <person name="Priest M."/>
            <person name="Roberts A."/>
            <person name="Saif S."/>
            <person name="Shea T."/>
            <person name="Shenoy N."/>
            <person name="Sisk P."/>
            <person name="Stolte C."/>
            <person name="Sykes S."/>
            <person name="Wortman J."/>
            <person name="Nusbaum C."/>
            <person name="Birren B."/>
        </authorList>
    </citation>
    <scope>NUCLEOTIDE SEQUENCE</scope>
    <source>
        <strain evidence="2">26406</strain>
    </source>
</reference>
<protein>
    <submittedName>
        <fullName evidence="2">Uncharacterized protein</fullName>
    </submittedName>
</protein>
<dbReference type="Proteomes" id="UP000030703">
    <property type="component" value="Unassembled WGS sequence"/>
</dbReference>
<accession>W9YX71</accession>
<dbReference type="HOGENOM" id="CLU_2941827_0_0_1"/>
<evidence type="ECO:0000256" key="1">
    <source>
        <dbReference type="SAM" id="MobiDB-lite"/>
    </source>
</evidence>